<gene>
    <name evidence="1" type="ORF">SDC9_22618</name>
</gene>
<reference evidence="1" key="1">
    <citation type="submission" date="2019-08" db="EMBL/GenBank/DDBJ databases">
        <authorList>
            <person name="Kucharzyk K."/>
            <person name="Murdoch R.W."/>
            <person name="Higgins S."/>
            <person name="Loffler F."/>
        </authorList>
    </citation>
    <scope>NUCLEOTIDE SEQUENCE</scope>
</reference>
<dbReference type="EMBL" id="VSSQ01000100">
    <property type="protein sequence ID" value="MPL76769.1"/>
    <property type="molecule type" value="Genomic_DNA"/>
</dbReference>
<evidence type="ECO:0000313" key="1">
    <source>
        <dbReference type="EMBL" id="MPL76769.1"/>
    </source>
</evidence>
<dbReference type="GO" id="GO:0009307">
    <property type="term" value="P:DNA restriction-modification system"/>
    <property type="evidence" value="ECO:0007669"/>
    <property type="project" value="InterPro"/>
</dbReference>
<accession>A0A644UD51</accession>
<sequence length="235" mass="26558">MPYLNWISDSDLKNEVMQLLLIAKGAKKAAVKNFGKNVIDPFAALFEMSGFEIEYDTWIKSETTRQAQKTLQNHIGDFHQNILGFSKGWTNMKVGNVIDLVSEENKTIAEVKNKYNTISGGKLSDLYYSLDKLISPKTSIYKGFTAFYVAVIPKNGIRFNKPFTPSDKDKGAKCPLNENIREIDGASFYSLVTGSETALEDLFDVLPEFIKDCSGGKYLIKDKQKLKEFFNLAYR</sequence>
<dbReference type="InterPro" id="IPR019057">
    <property type="entry name" value="Restrct_endonuc_II_Eco47II"/>
</dbReference>
<dbReference type="AlphaFoldDB" id="A0A644UD51"/>
<dbReference type="Pfam" id="PF09553">
    <property type="entry name" value="RE_Eco47II"/>
    <property type="match status" value="1"/>
</dbReference>
<dbReference type="GO" id="GO:0003677">
    <property type="term" value="F:DNA binding"/>
    <property type="evidence" value="ECO:0007669"/>
    <property type="project" value="InterPro"/>
</dbReference>
<evidence type="ECO:0008006" key="2">
    <source>
        <dbReference type="Google" id="ProtNLM"/>
    </source>
</evidence>
<proteinExistence type="predicted"/>
<protein>
    <recommendedName>
        <fullName evidence="2">Eco47II restriction endonuclease</fullName>
    </recommendedName>
</protein>
<organism evidence="1">
    <name type="scientific">bioreactor metagenome</name>
    <dbReference type="NCBI Taxonomy" id="1076179"/>
    <lineage>
        <taxon>unclassified sequences</taxon>
        <taxon>metagenomes</taxon>
        <taxon>ecological metagenomes</taxon>
    </lineage>
</organism>
<name>A0A644UD51_9ZZZZ</name>
<comment type="caution">
    <text evidence="1">The sequence shown here is derived from an EMBL/GenBank/DDBJ whole genome shotgun (WGS) entry which is preliminary data.</text>
</comment>
<dbReference type="GO" id="GO:0009036">
    <property type="term" value="F:type II site-specific deoxyribonuclease activity"/>
    <property type="evidence" value="ECO:0007669"/>
    <property type="project" value="InterPro"/>
</dbReference>